<comment type="caution">
    <text evidence="2">The sequence shown here is derived from an EMBL/GenBank/DDBJ whole genome shotgun (WGS) entry which is preliminary data.</text>
</comment>
<keyword evidence="3" id="KW-1185">Reference proteome</keyword>
<accession>A0ABR1ELL7</accession>
<name>A0ABR1ELL7_NECAM</name>
<feature type="compositionally biased region" description="Polar residues" evidence="1">
    <location>
        <begin position="90"/>
        <end position="99"/>
    </location>
</feature>
<dbReference type="Proteomes" id="UP001303046">
    <property type="component" value="Unassembled WGS sequence"/>
</dbReference>
<proteinExistence type="predicted"/>
<dbReference type="EMBL" id="JAVFWL010000006">
    <property type="protein sequence ID" value="KAK6763539.1"/>
    <property type="molecule type" value="Genomic_DNA"/>
</dbReference>
<protein>
    <submittedName>
        <fullName evidence="2">Uncharacterized protein</fullName>
    </submittedName>
</protein>
<evidence type="ECO:0000313" key="3">
    <source>
        <dbReference type="Proteomes" id="UP001303046"/>
    </source>
</evidence>
<evidence type="ECO:0000313" key="2">
    <source>
        <dbReference type="EMBL" id="KAK6763539.1"/>
    </source>
</evidence>
<sequence length="123" mass="14890">MRQQRCWWGWRPRQHEYGKEHRLFRTTYDPNRTSADEKMWSNTSFDYLRRLRSNIKLRRIGGRSFLYGPGEVLPRRSCLLQGHNWRFQRQSWPTKNAGGTSHRDPRPTMELPEGEALRVHHDN</sequence>
<gene>
    <name evidence="2" type="primary">Necator_chrX.g24187</name>
    <name evidence="2" type="ORF">RB195_024022</name>
</gene>
<organism evidence="2 3">
    <name type="scientific">Necator americanus</name>
    <name type="common">Human hookworm</name>
    <dbReference type="NCBI Taxonomy" id="51031"/>
    <lineage>
        <taxon>Eukaryota</taxon>
        <taxon>Metazoa</taxon>
        <taxon>Ecdysozoa</taxon>
        <taxon>Nematoda</taxon>
        <taxon>Chromadorea</taxon>
        <taxon>Rhabditida</taxon>
        <taxon>Rhabditina</taxon>
        <taxon>Rhabditomorpha</taxon>
        <taxon>Strongyloidea</taxon>
        <taxon>Ancylostomatidae</taxon>
        <taxon>Bunostominae</taxon>
        <taxon>Necator</taxon>
    </lineage>
</organism>
<evidence type="ECO:0000256" key="1">
    <source>
        <dbReference type="SAM" id="MobiDB-lite"/>
    </source>
</evidence>
<reference evidence="2 3" key="1">
    <citation type="submission" date="2023-08" db="EMBL/GenBank/DDBJ databases">
        <title>A Necator americanus chromosomal reference genome.</title>
        <authorList>
            <person name="Ilik V."/>
            <person name="Petrzelkova K.J."/>
            <person name="Pardy F."/>
            <person name="Fuh T."/>
            <person name="Niatou-Singa F.S."/>
            <person name="Gouil Q."/>
            <person name="Baker L."/>
            <person name="Ritchie M.E."/>
            <person name="Jex A.R."/>
            <person name="Gazzola D."/>
            <person name="Li H."/>
            <person name="Toshio Fujiwara R."/>
            <person name="Zhan B."/>
            <person name="Aroian R.V."/>
            <person name="Pafco B."/>
            <person name="Schwarz E.M."/>
        </authorList>
    </citation>
    <scope>NUCLEOTIDE SEQUENCE [LARGE SCALE GENOMIC DNA]</scope>
    <source>
        <strain evidence="2 3">Aroian</strain>
        <tissue evidence="2">Whole animal</tissue>
    </source>
</reference>
<feature type="region of interest" description="Disordered" evidence="1">
    <location>
        <begin position="90"/>
        <end position="110"/>
    </location>
</feature>